<sequence length="93" mass="10730">MMDIFVNLPPYGCWLVYLVTLLFVPLGVNHYAWGSQLMCLCIMLMFPSRKSKSRVALTAYNQISGAVFYYFVFNISPILNPFDQLVARVYQGY</sequence>
<organism evidence="2 3">
    <name type="scientific">Truncatella angustata</name>
    <dbReference type="NCBI Taxonomy" id="152316"/>
    <lineage>
        <taxon>Eukaryota</taxon>
        <taxon>Fungi</taxon>
        <taxon>Dikarya</taxon>
        <taxon>Ascomycota</taxon>
        <taxon>Pezizomycotina</taxon>
        <taxon>Sordariomycetes</taxon>
        <taxon>Xylariomycetidae</taxon>
        <taxon>Amphisphaeriales</taxon>
        <taxon>Sporocadaceae</taxon>
        <taxon>Truncatella</taxon>
    </lineage>
</organism>
<proteinExistence type="predicted"/>
<evidence type="ECO:0000313" key="3">
    <source>
        <dbReference type="Proteomes" id="UP000758603"/>
    </source>
</evidence>
<comment type="caution">
    <text evidence="2">The sequence shown here is derived from an EMBL/GenBank/DDBJ whole genome shotgun (WGS) entry which is preliminary data.</text>
</comment>
<evidence type="ECO:0000256" key="1">
    <source>
        <dbReference type="SAM" id="Phobius"/>
    </source>
</evidence>
<dbReference type="AlphaFoldDB" id="A0A9P8UST0"/>
<keyword evidence="1" id="KW-1133">Transmembrane helix</keyword>
<accession>A0A9P8UST0</accession>
<dbReference type="GeneID" id="70131022"/>
<reference evidence="2" key="1">
    <citation type="journal article" date="2021" name="Nat. Commun.">
        <title>Genetic determinants of endophytism in the Arabidopsis root mycobiome.</title>
        <authorList>
            <person name="Mesny F."/>
            <person name="Miyauchi S."/>
            <person name="Thiergart T."/>
            <person name="Pickel B."/>
            <person name="Atanasova L."/>
            <person name="Karlsson M."/>
            <person name="Huettel B."/>
            <person name="Barry K.W."/>
            <person name="Haridas S."/>
            <person name="Chen C."/>
            <person name="Bauer D."/>
            <person name="Andreopoulos W."/>
            <person name="Pangilinan J."/>
            <person name="LaButti K."/>
            <person name="Riley R."/>
            <person name="Lipzen A."/>
            <person name="Clum A."/>
            <person name="Drula E."/>
            <person name="Henrissat B."/>
            <person name="Kohler A."/>
            <person name="Grigoriev I.V."/>
            <person name="Martin F.M."/>
            <person name="Hacquard S."/>
        </authorList>
    </citation>
    <scope>NUCLEOTIDE SEQUENCE</scope>
    <source>
        <strain evidence="2">MPI-SDFR-AT-0073</strain>
    </source>
</reference>
<feature type="transmembrane region" description="Helical" evidence="1">
    <location>
        <begin position="14"/>
        <end position="34"/>
    </location>
</feature>
<dbReference type="EMBL" id="JAGPXC010000002">
    <property type="protein sequence ID" value="KAH6657688.1"/>
    <property type="molecule type" value="Genomic_DNA"/>
</dbReference>
<keyword evidence="1" id="KW-0812">Transmembrane</keyword>
<keyword evidence="3" id="KW-1185">Reference proteome</keyword>
<protein>
    <submittedName>
        <fullName evidence="2">Uncharacterized protein</fullName>
    </submittedName>
</protein>
<feature type="transmembrane region" description="Helical" evidence="1">
    <location>
        <begin position="55"/>
        <end position="73"/>
    </location>
</feature>
<dbReference type="Proteomes" id="UP000758603">
    <property type="component" value="Unassembled WGS sequence"/>
</dbReference>
<evidence type="ECO:0000313" key="2">
    <source>
        <dbReference type="EMBL" id="KAH6657688.1"/>
    </source>
</evidence>
<gene>
    <name evidence="2" type="ORF">BKA67DRAFT_556065</name>
</gene>
<keyword evidence="1" id="KW-0472">Membrane</keyword>
<dbReference type="RefSeq" id="XP_045961922.1">
    <property type="nucleotide sequence ID" value="XM_046102130.1"/>
</dbReference>
<name>A0A9P8UST0_9PEZI</name>